<evidence type="ECO:0000313" key="3">
    <source>
        <dbReference type="Proteomes" id="UP000275348"/>
    </source>
</evidence>
<feature type="signal peptide" evidence="1">
    <location>
        <begin position="1"/>
        <end position="22"/>
    </location>
</feature>
<dbReference type="EMBL" id="RDOJ01000009">
    <property type="protein sequence ID" value="RLZ09762.1"/>
    <property type="molecule type" value="Genomic_DNA"/>
</dbReference>
<comment type="caution">
    <text evidence="2">The sequence shown here is derived from an EMBL/GenBank/DDBJ whole genome shotgun (WGS) entry which is preliminary data.</text>
</comment>
<dbReference type="RefSeq" id="WP_121934715.1">
    <property type="nucleotide sequence ID" value="NZ_RDOJ01000009.1"/>
</dbReference>
<accession>A0A3L9MAG1</accession>
<keyword evidence="1" id="KW-0732">Signal</keyword>
<evidence type="ECO:0000313" key="2">
    <source>
        <dbReference type="EMBL" id="RLZ09762.1"/>
    </source>
</evidence>
<evidence type="ECO:0000256" key="1">
    <source>
        <dbReference type="SAM" id="SignalP"/>
    </source>
</evidence>
<sequence length="220" mass="25523">MKYNILFLSSFLLFSGLSVVNAQTENTTEITFDLRTVEEKYPEVFTNTKPQNPDTAYAIGKKTNGFLQDFVGESGKTQFYLVYAQHLQKLNKTEQSTIYRPKIIQLLQSINRVNQLLDTKVAYYDQMQSLLVAYAEHALFDAQSIDPSKYEKIDVNKQKKLFIKSIEQKVKTKNQLLNLNSSPNFNKNQEIISQEITTIENLITDTFLLKLAQVFHYTYY</sequence>
<name>A0A3L9MAG1_9FLAO</name>
<reference evidence="2 3" key="1">
    <citation type="submission" date="2018-10" db="EMBL/GenBank/DDBJ databases">
        <authorList>
            <person name="Chen X."/>
        </authorList>
    </citation>
    <scope>NUCLEOTIDE SEQUENCE [LARGE SCALE GENOMIC DNA]</scope>
    <source>
        <strain evidence="2 3">YIM 102668</strain>
    </source>
</reference>
<dbReference type="Proteomes" id="UP000275348">
    <property type="component" value="Unassembled WGS sequence"/>
</dbReference>
<evidence type="ECO:0008006" key="4">
    <source>
        <dbReference type="Google" id="ProtNLM"/>
    </source>
</evidence>
<proteinExistence type="predicted"/>
<gene>
    <name evidence="2" type="ORF">EAH69_08215</name>
</gene>
<dbReference type="AlphaFoldDB" id="A0A3L9MAG1"/>
<protein>
    <recommendedName>
        <fullName evidence="4">DUF4294 domain-containing protein</fullName>
    </recommendedName>
</protein>
<feature type="chain" id="PRO_5018080859" description="DUF4294 domain-containing protein" evidence="1">
    <location>
        <begin position="23"/>
        <end position="220"/>
    </location>
</feature>
<keyword evidence="3" id="KW-1185">Reference proteome</keyword>
<organism evidence="2 3">
    <name type="scientific">Faecalibacter macacae</name>
    <dbReference type="NCBI Taxonomy" id="1859289"/>
    <lineage>
        <taxon>Bacteria</taxon>
        <taxon>Pseudomonadati</taxon>
        <taxon>Bacteroidota</taxon>
        <taxon>Flavobacteriia</taxon>
        <taxon>Flavobacteriales</taxon>
        <taxon>Weeksellaceae</taxon>
        <taxon>Faecalibacter</taxon>
    </lineage>
</organism>